<dbReference type="GO" id="GO:0031992">
    <property type="term" value="F:energy transducer activity"/>
    <property type="evidence" value="ECO:0007669"/>
    <property type="project" value="TreeGrafter"/>
</dbReference>
<evidence type="ECO:0000256" key="5">
    <source>
        <dbReference type="ARBA" id="ARBA00022519"/>
    </source>
</evidence>
<dbReference type="GO" id="GO:0098797">
    <property type="term" value="C:plasma membrane protein complex"/>
    <property type="evidence" value="ECO:0007669"/>
    <property type="project" value="TreeGrafter"/>
</dbReference>
<keyword evidence="6" id="KW-0812">Transmembrane</keyword>
<keyword evidence="12" id="KW-1185">Reference proteome</keyword>
<proteinExistence type="inferred from homology"/>
<evidence type="ECO:0000256" key="9">
    <source>
        <dbReference type="ARBA" id="ARBA00023136"/>
    </source>
</evidence>
<dbReference type="AlphaFoldDB" id="A0A7L4ZY30"/>
<keyword evidence="4" id="KW-1003">Cell membrane</keyword>
<dbReference type="Pfam" id="PF03544">
    <property type="entry name" value="TonB_C"/>
    <property type="match status" value="1"/>
</dbReference>
<evidence type="ECO:0000256" key="6">
    <source>
        <dbReference type="ARBA" id="ARBA00022692"/>
    </source>
</evidence>
<evidence type="ECO:0000256" key="7">
    <source>
        <dbReference type="ARBA" id="ARBA00022927"/>
    </source>
</evidence>
<evidence type="ECO:0000313" key="12">
    <source>
        <dbReference type="Proteomes" id="UP000326380"/>
    </source>
</evidence>
<evidence type="ECO:0000256" key="2">
    <source>
        <dbReference type="ARBA" id="ARBA00006555"/>
    </source>
</evidence>
<name>A0A7L4ZY30_9BACT</name>
<protein>
    <submittedName>
        <fullName evidence="11">Energy transducer TonB</fullName>
    </submittedName>
</protein>
<keyword evidence="7" id="KW-0653">Protein transport</keyword>
<dbReference type="GO" id="GO:0015031">
    <property type="term" value="P:protein transport"/>
    <property type="evidence" value="ECO:0007669"/>
    <property type="project" value="UniProtKB-KW"/>
</dbReference>
<evidence type="ECO:0000256" key="4">
    <source>
        <dbReference type="ARBA" id="ARBA00022475"/>
    </source>
</evidence>
<dbReference type="EMBL" id="VTWU01000003">
    <property type="protein sequence ID" value="KAA9333154.1"/>
    <property type="molecule type" value="Genomic_DNA"/>
</dbReference>
<dbReference type="NCBIfam" id="TIGR01352">
    <property type="entry name" value="tonB_Cterm"/>
    <property type="match status" value="1"/>
</dbReference>
<dbReference type="PANTHER" id="PTHR33446:SF2">
    <property type="entry name" value="PROTEIN TONB"/>
    <property type="match status" value="1"/>
</dbReference>
<dbReference type="PANTHER" id="PTHR33446">
    <property type="entry name" value="PROTEIN TONB-RELATED"/>
    <property type="match status" value="1"/>
</dbReference>
<dbReference type="SUPFAM" id="SSF74653">
    <property type="entry name" value="TolA/TonB C-terminal domain"/>
    <property type="match status" value="1"/>
</dbReference>
<dbReference type="RefSeq" id="WP_151078574.1">
    <property type="nucleotide sequence ID" value="NZ_CP047647.1"/>
</dbReference>
<dbReference type="Gene3D" id="3.30.1150.10">
    <property type="match status" value="1"/>
</dbReference>
<keyword evidence="8" id="KW-1133">Transmembrane helix</keyword>
<sequence>MLHALPIRNVHLHACHEDWQQMTPSAQGRHCASCNRQVVDFTHSTAADLEQARAAAPDGRLCGRFRAGQLAPESRPLRLRLRWFLAALVLVMVQGLSAQQAWAQVSCSRPPFAQPNKAVPLYVLPGQYPVRNPAAATFPQTVYVGMILEPMPEFQGGQAALVHFLKTNLRYPDAATLQGKVFVDFTVQASGRVTDAKVMKGLEPVLDAEVLRVVRLMPSWKPGTQNDRAAAVSYTLPITFIREEASAAPPKRKPSHGAAPRQ</sequence>
<dbReference type="InterPro" id="IPR006260">
    <property type="entry name" value="TonB/TolA_C"/>
</dbReference>
<evidence type="ECO:0000256" key="3">
    <source>
        <dbReference type="ARBA" id="ARBA00022448"/>
    </source>
</evidence>
<comment type="similarity">
    <text evidence="2">Belongs to the TonB family.</text>
</comment>
<reference evidence="11 12" key="1">
    <citation type="submission" date="2019-09" db="EMBL/GenBank/DDBJ databases">
        <title>Genome sequence of Hymenobacter sp. M3.</title>
        <authorList>
            <person name="Srinivasan S."/>
        </authorList>
    </citation>
    <scope>NUCLEOTIDE SEQUENCE [LARGE SCALE GENOMIC DNA]</scope>
    <source>
        <strain evidence="11 12">M3</strain>
    </source>
</reference>
<feature type="domain" description="TonB C-terminal" evidence="10">
    <location>
        <begin position="168"/>
        <end position="240"/>
    </location>
</feature>
<dbReference type="Proteomes" id="UP000326380">
    <property type="component" value="Unassembled WGS sequence"/>
</dbReference>
<comment type="subcellular location">
    <subcellularLocation>
        <location evidence="1">Cell inner membrane</location>
        <topology evidence="1">Single-pass membrane protein</topology>
        <orientation evidence="1">Periplasmic side</orientation>
    </subcellularLocation>
</comment>
<evidence type="ECO:0000256" key="1">
    <source>
        <dbReference type="ARBA" id="ARBA00004383"/>
    </source>
</evidence>
<keyword evidence="5" id="KW-0997">Cell inner membrane</keyword>
<keyword evidence="9" id="KW-0472">Membrane</keyword>
<dbReference type="InterPro" id="IPR037682">
    <property type="entry name" value="TonB_C"/>
</dbReference>
<dbReference type="GO" id="GO:0055085">
    <property type="term" value="P:transmembrane transport"/>
    <property type="evidence" value="ECO:0007669"/>
    <property type="project" value="InterPro"/>
</dbReference>
<organism evidence="11 12">
    <name type="scientific">Hymenobacter busanensis</name>
    <dbReference type="NCBI Taxonomy" id="2607656"/>
    <lineage>
        <taxon>Bacteria</taxon>
        <taxon>Pseudomonadati</taxon>
        <taxon>Bacteroidota</taxon>
        <taxon>Cytophagia</taxon>
        <taxon>Cytophagales</taxon>
        <taxon>Hymenobacteraceae</taxon>
        <taxon>Hymenobacter</taxon>
    </lineage>
</organism>
<accession>A0A7L4ZY30</accession>
<comment type="caution">
    <text evidence="11">The sequence shown here is derived from an EMBL/GenBank/DDBJ whole genome shotgun (WGS) entry which is preliminary data.</text>
</comment>
<evidence type="ECO:0000256" key="8">
    <source>
        <dbReference type="ARBA" id="ARBA00022989"/>
    </source>
</evidence>
<evidence type="ECO:0000313" key="11">
    <source>
        <dbReference type="EMBL" id="KAA9333154.1"/>
    </source>
</evidence>
<gene>
    <name evidence="11" type="ORF">F0P96_09240</name>
</gene>
<dbReference type="InterPro" id="IPR051045">
    <property type="entry name" value="TonB-dependent_transducer"/>
</dbReference>
<keyword evidence="3" id="KW-0813">Transport</keyword>
<evidence type="ECO:0000259" key="10">
    <source>
        <dbReference type="Pfam" id="PF03544"/>
    </source>
</evidence>